<dbReference type="Proteomes" id="UP000008370">
    <property type="component" value="Unassembled WGS sequence"/>
</dbReference>
<dbReference type="EMBL" id="JH930477">
    <property type="protein sequence ID" value="EKM51231.1"/>
    <property type="molecule type" value="Genomic_DNA"/>
</dbReference>
<protein>
    <recommendedName>
        <fullName evidence="1">Amine oxidase domain-containing protein</fullName>
    </recommendedName>
</protein>
<proteinExistence type="predicted"/>
<dbReference type="InterPro" id="IPR002937">
    <property type="entry name" value="Amino_oxidase"/>
</dbReference>
<evidence type="ECO:0000313" key="3">
    <source>
        <dbReference type="Proteomes" id="UP000008370"/>
    </source>
</evidence>
<dbReference type="Pfam" id="PF01593">
    <property type="entry name" value="Amino_oxidase"/>
    <property type="match status" value="1"/>
</dbReference>
<dbReference type="SUPFAM" id="SSF54373">
    <property type="entry name" value="FAD-linked reductases, C-terminal domain"/>
    <property type="match status" value="1"/>
</dbReference>
<sequence>MAQDNIHALDHYTQNIIKEFHTKLSAGFPLPPAVPGQTETRLPPHHFDTDKYLRPDDSDDSKAVIPVVSGAEGVGIIGGGIGGLYAALLLEDSDIKYTIYEADNRIGGRLYTYSGFPDRRTVYDYYDVGAMRFPDTPIMKPVFDLFRLLRLKLLDYYLVDRNSNSTRCFNDIVRQRGEGPILPQDYNIYNVPQYWGKHGVHKNVENVVRPFKDRLKYDQENGTHDGWALMMKYDVWSMRAYMAGNRSDEDKDLDSLDLIPYPLEVVEWCETFDHSTSSYDKALTEVVLDSLAFEYAEHTKWYCIDRGSSQLAEELNTYLKKKNANHTLLRDTRVTGIRFDREKNSVNVRTERGEEVAFGHVITTTTLPCLRAMNTLEANLDYLQKNALRSLQYGQAVKIGVKFKTAWWQNDGLMKKFGAFGAIIGGQSFTDYMSRRVVYPSYGVDDKVPSSVLIVSYASTGDALAWTGLTGSGADAMIKRRVLDDLVAVHCFDKAGRAFLEEQWEAMHPYSWGTDKNTMGAFAFFGPGQFCGLYTHLTRPAAEGRLHFAGEVMSARHAWVVGALQASHRAVWQIIATSYPSKLKRFEERWGRTEAWTRESLLRQVDVSVERIFPLGN</sequence>
<reference evidence="2 3" key="1">
    <citation type="journal article" date="2012" name="BMC Genomics">
        <title>Comparative genomics of the white-rot fungi, Phanerochaete carnosa and P. chrysosporium, to elucidate the genetic basis of the distinct wood types they colonize.</title>
        <authorList>
            <person name="Suzuki H."/>
            <person name="MacDonald J."/>
            <person name="Syed K."/>
            <person name="Salamov A."/>
            <person name="Hori C."/>
            <person name="Aerts A."/>
            <person name="Henrissat B."/>
            <person name="Wiebenga A."/>
            <person name="vanKuyk P.A."/>
            <person name="Barry K."/>
            <person name="Lindquist E."/>
            <person name="LaButti K."/>
            <person name="Lapidus A."/>
            <person name="Lucas S."/>
            <person name="Coutinho P."/>
            <person name="Gong Y."/>
            <person name="Samejima M."/>
            <person name="Mahadevan R."/>
            <person name="Abou-Zaid M."/>
            <person name="de Vries R.P."/>
            <person name="Igarashi K."/>
            <person name="Yadav J.S."/>
            <person name="Grigoriev I.V."/>
            <person name="Master E.R."/>
        </authorList>
    </citation>
    <scope>NUCLEOTIDE SEQUENCE [LARGE SCALE GENOMIC DNA]</scope>
    <source>
        <strain evidence="2 3">HHB-10118-sp</strain>
    </source>
</reference>
<dbReference type="AlphaFoldDB" id="K5UNB8"/>
<evidence type="ECO:0000259" key="1">
    <source>
        <dbReference type="Pfam" id="PF01593"/>
    </source>
</evidence>
<dbReference type="PANTHER" id="PTHR10742:SF342">
    <property type="entry name" value="AMINE OXIDASE"/>
    <property type="match status" value="1"/>
</dbReference>
<dbReference type="KEGG" id="pco:PHACADRAFT_213099"/>
<dbReference type="GO" id="GO:0009063">
    <property type="term" value="P:amino acid catabolic process"/>
    <property type="evidence" value="ECO:0007669"/>
    <property type="project" value="TreeGrafter"/>
</dbReference>
<dbReference type="OrthoDB" id="7777654at2759"/>
<name>K5UNB8_PHACS</name>
<dbReference type="InterPro" id="IPR050281">
    <property type="entry name" value="Flavin_monoamine_oxidase"/>
</dbReference>
<evidence type="ECO:0000313" key="2">
    <source>
        <dbReference type="EMBL" id="EKM51231.1"/>
    </source>
</evidence>
<dbReference type="RefSeq" id="XP_007400382.1">
    <property type="nucleotide sequence ID" value="XM_007400320.1"/>
</dbReference>
<dbReference type="HOGENOM" id="CLU_004498_8_1_1"/>
<feature type="domain" description="Amine oxidase" evidence="1">
    <location>
        <begin position="81"/>
        <end position="575"/>
    </location>
</feature>
<accession>K5UNB8</accession>
<dbReference type="STRING" id="650164.K5UNB8"/>
<organism evidence="2 3">
    <name type="scientific">Phanerochaete carnosa (strain HHB-10118-sp)</name>
    <name type="common">White-rot fungus</name>
    <name type="synonym">Peniophora carnosa</name>
    <dbReference type="NCBI Taxonomy" id="650164"/>
    <lineage>
        <taxon>Eukaryota</taxon>
        <taxon>Fungi</taxon>
        <taxon>Dikarya</taxon>
        <taxon>Basidiomycota</taxon>
        <taxon>Agaricomycotina</taxon>
        <taxon>Agaricomycetes</taxon>
        <taxon>Polyporales</taxon>
        <taxon>Phanerochaetaceae</taxon>
        <taxon>Phanerochaete</taxon>
    </lineage>
</organism>
<gene>
    <name evidence="2" type="ORF">PHACADRAFT_213099</name>
</gene>
<dbReference type="SUPFAM" id="SSF51905">
    <property type="entry name" value="FAD/NAD(P)-binding domain"/>
    <property type="match status" value="1"/>
</dbReference>
<dbReference type="InParanoid" id="K5UNB8"/>
<dbReference type="Gene3D" id="3.50.50.60">
    <property type="entry name" value="FAD/NAD(P)-binding domain"/>
    <property type="match status" value="1"/>
</dbReference>
<dbReference type="Gene3D" id="1.10.10.1620">
    <property type="match status" value="1"/>
</dbReference>
<dbReference type="GeneID" id="18913332"/>
<dbReference type="GO" id="GO:0001716">
    <property type="term" value="F:L-amino-acid oxidase activity"/>
    <property type="evidence" value="ECO:0007669"/>
    <property type="project" value="TreeGrafter"/>
</dbReference>
<dbReference type="InterPro" id="IPR036188">
    <property type="entry name" value="FAD/NAD-bd_sf"/>
</dbReference>
<dbReference type="PANTHER" id="PTHR10742">
    <property type="entry name" value="FLAVIN MONOAMINE OXIDASE"/>
    <property type="match status" value="1"/>
</dbReference>
<keyword evidence="3" id="KW-1185">Reference proteome</keyword>
<dbReference type="Gene3D" id="3.90.660.10">
    <property type="match status" value="1"/>
</dbReference>